<dbReference type="GO" id="GO:0005524">
    <property type="term" value="F:ATP binding"/>
    <property type="evidence" value="ECO:0007669"/>
    <property type="project" value="UniProtKB-UniRule"/>
</dbReference>
<accession>A0A5B8XTS5</accession>
<dbReference type="Proteomes" id="UP000321595">
    <property type="component" value="Chromosome"/>
</dbReference>
<dbReference type="Gene3D" id="3.40.50.300">
    <property type="entry name" value="P-loop containing nucleotide triphosphate hydrolases"/>
    <property type="match status" value="1"/>
</dbReference>
<dbReference type="KEGG" id="bbae:FRD01_17315"/>
<reference evidence="7 8" key="1">
    <citation type="submission" date="2019-08" db="EMBL/GenBank/DDBJ databases">
        <authorList>
            <person name="Liang Q."/>
        </authorList>
    </citation>
    <scope>NUCLEOTIDE SEQUENCE [LARGE SCALE GENOMIC DNA]</scope>
    <source>
        <strain evidence="7 8">V1718</strain>
    </source>
</reference>
<dbReference type="InterPro" id="IPR011990">
    <property type="entry name" value="TPR-like_helical_dom_sf"/>
</dbReference>
<dbReference type="OrthoDB" id="5477118at2"/>
<dbReference type="SMART" id="SM00220">
    <property type="entry name" value="S_TKc"/>
    <property type="match status" value="1"/>
</dbReference>
<dbReference type="InterPro" id="IPR027417">
    <property type="entry name" value="P-loop_NTPase"/>
</dbReference>
<dbReference type="PROSITE" id="PS00108">
    <property type="entry name" value="PROTEIN_KINASE_ST"/>
    <property type="match status" value="1"/>
</dbReference>
<dbReference type="Pfam" id="PF00069">
    <property type="entry name" value="Pkinase"/>
    <property type="match status" value="1"/>
</dbReference>
<dbReference type="GO" id="GO:0004674">
    <property type="term" value="F:protein serine/threonine kinase activity"/>
    <property type="evidence" value="ECO:0007669"/>
    <property type="project" value="TreeGrafter"/>
</dbReference>
<name>A0A5B8XTS5_9DELT</name>
<protein>
    <submittedName>
        <fullName evidence="7">Protein kinase</fullName>
    </submittedName>
</protein>
<evidence type="ECO:0000313" key="8">
    <source>
        <dbReference type="Proteomes" id="UP000321595"/>
    </source>
</evidence>
<gene>
    <name evidence="7" type="ORF">FRD01_17315</name>
</gene>
<evidence type="ECO:0000256" key="4">
    <source>
        <dbReference type="ARBA" id="ARBA00022840"/>
    </source>
</evidence>
<dbReference type="SUPFAM" id="SSF48452">
    <property type="entry name" value="TPR-like"/>
    <property type="match status" value="1"/>
</dbReference>
<dbReference type="InterPro" id="IPR041664">
    <property type="entry name" value="AAA_16"/>
</dbReference>
<dbReference type="SUPFAM" id="SSF56112">
    <property type="entry name" value="Protein kinase-like (PK-like)"/>
    <property type="match status" value="1"/>
</dbReference>
<keyword evidence="2 5" id="KW-0547">Nucleotide-binding</keyword>
<dbReference type="InterPro" id="IPR008271">
    <property type="entry name" value="Ser/Thr_kinase_AS"/>
</dbReference>
<proteinExistence type="predicted"/>
<dbReference type="AlphaFoldDB" id="A0A5B8XTS5"/>
<dbReference type="Gene3D" id="1.25.40.10">
    <property type="entry name" value="Tetratricopeptide repeat domain"/>
    <property type="match status" value="1"/>
</dbReference>
<evidence type="ECO:0000256" key="5">
    <source>
        <dbReference type="PROSITE-ProRule" id="PRU10141"/>
    </source>
</evidence>
<dbReference type="InterPro" id="IPR011009">
    <property type="entry name" value="Kinase-like_dom_sf"/>
</dbReference>
<keyword evidence="3 7" id="KW-0418">Kinase</keyword>
<dbReference type="PANTHER" id="PTHR43289">
    <property type="entry name" value="MITOGEN-ACTIVATED PROTEIN KINASE KINASE KINASE 20-RELATED"/>
    <property type="match status" value="1"/>
</dbReference>
<sequence>MPGSFRLIELLGEGGMGAVWRAEHHPSGYHVALKVVHDVHSEIGRRAFAREIQSVAALNHRGIVHILDVGEVKADDDRKLPLGAPWFAMELSEGGTLEGLQLKSFSELARVLFDVFDALAYAHARGIIHRDLKPSNILLKSDDDHGLRPILTDFGIARASSDINEERTSTTSGTPSYMSPEQFHGDWQSNGPWTDLYSLGCMIWELSTGRVPFDGKSMIEIAQKHFTEPLPKLTPRFDVPAEFEPWLRRLTHKNPEERYRNAAQASWALYRMVSQDPRWMKMSRLSAAIHQSTSVATLTLDSMHTAVSDLSSLGELLTQDSTDNNALAVEAPPVPFHVVEASETHDKRLFGVGLNLFGLRQTPFVGRNRERELLWELLRTATNSPQKISILGASGSGKSRLLDWFLTRVLELGSGQVIRTRHSKTGGLNEGLVQALRSKLGLVGYSDHILRDKAQGAIRGILKRNDSLIDDKQVEQRAEELAALFEPESAHIRFETPGERLAILSWLIRLMSLDGPIVLAVDDAHWGWDTLAIANALLKDETLGLLVVAARELDVICPQSAEQLAAFEQDAIQLELGPLSDAEHEAFVKAVAPLERRAAARVAQASQGHPGRAVQFIENLIRAHELVPSSEGYALAAKSNVSREFSVFWPKIQARLLAQYPSDKREEVELVMQAAGLFEGEISMVEWRRLLKELGIEVAPDDVVYRAVATGIAGTDGASWWIKERSHRSELLEACRESTHWESMHRALARAALPAPGVSVHERRHTILDQAGLEGEAAEELRLAVEEYLHHNVYQRASTLADELERRLARLGVAPNDPRRVRLVTVRFEMLRFTGRVRDIMAAKAAFERHVVTCPDPIARADAYRALAGALFVTGDHEGVLHYYGLAAELGHHDKTLAAKLYHGAGWYHSNGPNADEARAAYRLGIEAAKSANSKREEAWNLVGLAEIELRALKPETEELASRALDLFEETGSRTGAAMALQVLGDFARFTGNPDLAEELLLRSIEMLQRTGSVVESMVRGRLGVLYFVTERRTEALEQAEIGRSRYGSLLSLPVRVFDDLLIAVLSSDPQLRAEAWEISESLLKKHGFVHPDVPLLRQAYLSAHGEV</sequence>
<dbReference type="Gene3D" id="1.10.510.10">
    <property type="entry name" value="Transferase(Phosphotransferase) domain 1"/>
    <property type="match status" value="1"/>
</dbReference>
<feature type="domain" description="Protein kinase" evidence="6">
    <location>
        <begin position="5"/>
        <end position="273"/>
    </location>
</feature>
<dbReference type="Pfam" id="PF13191">
    <property type="entry name" value="AAA_16"/>
    <property type="match status" value="1"/>
</dbReference>
<dbReference type="InterPro" id="IPR017441">
    <property type="entry name" value="Protein_kinase_ATP_BS"/>
</dbReference>
<dbReference type="PANTHER" id="PTHR43289:SF6">
    <property type="entry name" value="SERINE_THREONINE-PROTEIN KINASE NEKL-3"/>
    <property type="match status" value="1"/>
</dbReference>
<evidence type="ECO:0000256" key="1">
    <source>
        <dbReference type="ARBA" id="ARBA00022679"/>
    </source>
</evidence>
<keyword evidence="4 5" id="KW-0067">ATP-binding</keyword>
<dbReference type="PROSITE" id="PS00107">
    <property type="entry name" value="PROTEIN_KINASE_ATP"/>
    <property type="match status" value="1"/>
</dbReference>
<evidence type="ECO:0000313" key="7">
    <source>
        <dbReference type="EMBL" id="QED28965.1"/>
    </source>
</evidence>
<keyword evidence="8" id="KW-1185">Reference proteome</keyword>
<organism evidence="7 8">
    <name type="scientific">Microvenator marinus</name>
    <dbReference type="NCBI Taxonomy" id="2600177"/>
    <lineage>
        <taxon>Bacteria</taxon>
        <taxon>Deltaproteobacteria</taxon>
        <taxon>Bradymonadales</taxon>
        <taxon>Microvenatoraceae</taxon>
        <taxon>Microvenator</taxon>
    </lineage>
</organism>
<feature type="binding site" evidence="5">
    <location>
        <position position="34"/>
    </location>
    <ligand>
        <name>ATP</name>
        <dbReference type="ChEBI" id="CHEBI:30616"/>
    </ligand>
</feature>
<evidence type="ECO:0000259" key="6">
    <source>
        <dbReference type="PROSITE" id="PS50011"/>
    </source>
</evidence>
<keyword evidence="1" id="KW-0808">Transferase</keyword>
<dbReference type="PROSITE" id="PS50011">
    <property type="entry name" value="PROTEIN_KINASE_DOM"/>
    <property type="match status" value="1"/>
</dbReference>
<evidence type="ECO:0000256" key="2">
    <source>
        <dbReference type="ARBA" id="ARBA00022741"/>
    </source>
</evidence>
<dbReference type="EMBL" id="CP042467">
    <property type="protein sequence ID" value="QED28965.1"/>
    <property type="molecule type" value="Genomic_DNA"/>
</dbReference>
<dbReference type="SUPFAM" id="SSF52540">
    <property type="entry name" value="P-loop containing nucleoside triphosphate hydrolases"/>
    <property type="match status" value="1"/>
</dbReference>
<dbReference type="CDD" id="cd14014">
    <property type="entry name" value="STKc_PknB_like"/>
    <property type="match status" value="1"/>
</dbReference>
<dbReference type="InterPro" id="IPR000719">
    <property type="entry name" value="Prot_kinase_dom"/>
</dbReference>
<evidence type="ECO:0000256" key="3">
    <source>
        <dbReference type="ARBA" id="ARBA00022777"/>
    </source>
</evidence>